<dbReference type="EMBL" id="JYDP01000100">
    <property type="protein sequence ID" value="KRZ07556.1"/>
    <property type="molecule type" value="Genomic_DNA"/>
</dbReference>
<evidence type="ECO:0008006" key="4">
    <source>
        <dbReference type="Google" id="ProtNLM"/>
    </source>
</evidence>
<dbReference type="OrthoDB" id="5935642at2759"/>
<protein>
    <recommendedName>
        <fullName evidence="4">Transmembrane protein</fullName>
    </recommendedName>
</protein>
<evidence type="ECO:0000313" key="2">
    <source>
        <dbReference type="EMBL" id="KRZ07556.1"/>
    </source>
</evidence>
<evidence type="ECO:0000313" key="3">
    <source>
        <dbReference type="Proteomes" id="UP000055024"/>
    </source>
</evidence>
<evidence type="ECO:0000256" key="1">
    <source>
        <dbReference type="SAM" id="Phobius"/>
    </source>
</evidence>
<keyword evidence="1" id="KW-1133">Transmembrane helix</keyword>
<keyword evidence="1" id="KW-0472">Membrane</keyword>
<proteinExistence type="predicted"/>
<comment type="caution">
    <text evidence="2">The sequence shown here is derived from an EMBL/GenBank/DDBJ whole genome shotgun (WGS) entry which is preliminary data.</text>
</comment>
<name>A0A0V1HBL0_9BILA</name>
<sequence>MDHDNTHSGLKPYVCKEDRCDRAYCCLMLALLQHMKKVYLKSRCLIYQRTIAETASLCSLHVEWKTYAETCGISDLENYLKRKKHATTTCSWRRAISSAASVAKGLDRGEDGKSMRKYISGTGAREKDANGCVNADVFWIGVACGTFAFGYLICKAIKIRKKEKTDRMMLMEKLEKFPDKPAPPGHTAPLKRDVLYAMLDDHHKLM</sequence>
<gene>
    <name evidence="2" type="ORF">T11_9415</name>
</gene>
<reference evidence="2 3" key="1">
    <citation type="submission" date="2015-01" db="EMBL/GenBank/DDBJ databases">
        <title>Evolution of Trichinella species and genotypes.</title>
        <authorList>
            <person name="Korhonen P.K."/>
            <person name="Edoardo P."/>
            <person name="Giuseppe L.R."/>
            <person name="Gasser R.B."/>
        </authorList>
    </citation>
    <scope>NUCLEOTIDE SEQUENCE [LARGE SCALE GENOMIC DNA]</scope>
    <source>
        <strain evidence="2">ISS1029</strain>
    </source>
</reference>
<feature type="transmembrane region" description="Helical" evidence="1">
    <location>
        <begin position="137"/>
        <end position="154"/>
    </location>
</feature>
<dbReference type="AlphaFoldDB" id="A0A0V1HBL0"/>
<dbReference type="Proteomes" id="UP000055024">
    <property type="component" value="Unassembled WGS sequence"/>
</dbReference>
<keyword evidence="3" id="KW-1185">Reference proteome</keyword>
<keyword evidence="1" id="KW-0812">Transmembrane</keyword>
<organism evidence="2 3">
    <name type="scientific">Trichinella zimbabwensis</name>
    <dbReference type="NCBI Taxonomy" id="268475"/>
    <lineage>
        <taxon>Eukaryota</taxon>
        <taxon>Metazoa</taxon>
        <taxon>Ecdysozoa</taxon>
        <taxon>Nematoda</taxon>
        <taxon>Enoplea</taxon>
        <taxon>Dorylaimia</taxon>
        <taxon>Trichinellida</taxon>
        <taxon>Trichinellidae</taxon>
        <taxon>Trichinella</taxon>
    </lineage>
</organism>
<accession>A0A0V1HBL0</accession>